<proteinExistence type="predicted"/>
<dbReference type="GeneID" id="110977820"/>
<feature type="transmembrane region" description="Helical" evidence="2">
    <location>
        <begin position="18"/>
        <end position="40"/>
    </location>
</feature>
<evidence type="ECO:0000313" key="4">
    <source>
        <dbReference type="RefSeq" id="XP_022087971.1"/>
    </source>
</evidence>
<feature type="region of interest" description="Disordered" evidence="1">
    <location>
        <begin position="205"/>
        <end position="225"/>
    </location>
</feature>
<dbReference type="InterPro" id="IPR030417">
    <property type="entry name" value="MS4A"/>
</dbReference>
<dbReference type="PANTHER" id="PTHR23320:SF165">
    <property type="entry name" value="MARVEL DOMAIN-CONTAINING PROTEIN"/>
    <property type="match status" value="1"/>
</dbReference>
<dbReference type="OMA" id="KISTIQC"/>
<reference evidence="4" key="1">
    <citation type="submission" date="2025-08" db="UniProtKB">
        <authorList>
            <consortium name="RefSeq"/>
        </authorList>
    </citation>
    <scope>IDENTIFICATION</scope>
</reference>
<sequence>MAAPATSRRSGYSRPVKLLGIVQVVTSGLSAVLGIASALAGSILGIAFSGMWTAMMFFLPAGILGVMSVTVPVTSRRRVAVACLVMTTLSSVVAAANIGIYAASIAYDYKVFGMFYYFRRPTVPVVLDAVSLLVNLAELTISIILAVYCRFVISEYHSKISTIQCPGQGDPTQDMHGHLAVPFPTVASSTQMVGQSTNQPLRCGVSAVDADGTNGNEKENDMDLA</sequence>
<feature type="transmembrane region" description="Helical" evidence="2">
    <location>
        <begin position="123"/>
        <end position="149"/>
    </location>
</feature>
<keyword evidence="2" id="KW-0812">Transmembrane</keyword>
<keyword evidence="3" id="KW-1185">Reference proteome</keyword>
<dbReference type="PANTHER" id="PTHR23320">
    <property type="entry name" value="MEMBRANE-SPANNING 4-DOMAINS SUBFAMILY A MS4A -RELATED"/>
    <property type="match status" value="1"/>
</dbReference>
<protein>
    <submittedName>
        <fullName evidence="4">Uncharacterized protein LOC110977820</fullName>
    </submittedName>
</protein>
<evidence type="ECO:0000256" key="2">
    <source>
        <dbReference type="SAM" id="Phobius"/>
    </source>
</evidence>
<feature type="compositionally biased region" description="Basic and acidic residues" evidence="1">
    <location>
        <begin position="216"/>
        <end position="225"/>
    </location>
</feature>
<keyword evidence="2" id="KW-1133">Transmembrane helix</keyword>
<gene>
    <name evidence="4" type="primary">LOC110977820</name>
</gene>
<accession>A0A8B7Y892</accession>
<evidence type="ECO:0000313" key="3">
    <source>
        <dbReference type="Proteomes" id="UP000694845"/>
    </source>
</evidence>
<dbReference type="OrthoDB" id="10071849at2759"/>
<evidence type="ECO:0000256" key="1">
    <source>
        <dbReference type="SAM" id="MobiDB-lite"/>
    </source>
</evidence>
<dbReference type="KEGG" id="aplc:110977820"/>
<dbReference type="AlphaFoldDB" id="A0A8B7Y892"/>
<keyword evidence="2" id="KW-0472">Membrane</keyword>
<name>A0A8B7Y892_ACAPL</name>
<dbReference type="RefSeq" id="XP_022087971.1">
    <property type="nucleotide sequence ID" value="XM_022232279.1"/>
</dbReference>
<organism evidence="3 4">
    <name type="scientific">Acanthaster planci</name>
    <name type="common">Crown-of-thorns starfish</name>
    <dbReference type="NCBI Taxonomy" id="133434"/>
    <lineage>
        <taxon>Eukaryota</taxon>
        <taxon>Metazoa</taxon>
        <taxon>Echinodermata</taxon>
        <taxon>Eleutherozoa</taxon>
        <taxon>Asterozoa</taxon>
        <taxon>Asteroidea</taxon>
        <taxon>Valvatacea</taxon>
        <taxon>Valvatida</taxon>
        <taxon>Acanthasteridae</taxon>
        <taxon>Acanthaster</taxon>
    </lineage>
</organism>
<dbReference type="Proteomes" id="UP000694845">
    <property type="component" value="Unplaced"/>
</dbReference>
<feature type="transmembrane region" description="Helical" evidence="2">
    <location>
        <begin position="79"/>
        <end position="103"/>
    </location>
</feature>
<feature type="transmembrane region" description="Helical" evidence="2">
    <location>
        <begin position="46"/>
        <end position="67"/>
    </location>
</feature>